<dbReference type="Pfam" id="PF00126">
    <property type="entry name" value="HTH_1"/>
    <property type="match status" value="1"/>
</dbReference>
<dbReference type="Gene3D" id="1.10.10.10">
    <property type="entry name" value="Winged helix-like DNA-binding domain superfamily/Winged helix DNA-binding domain"/>
    <property type="match status" value="1"/>
</dbReference>
<accession>K8XRD8</accession>
<dbReference type="PANTHER" id="PTHR30118">
    <property type="entry name" value="HTH-TYPE TRANSCRIPTIONAL REGULATOR LEUO-RELATED"/>
    <property type="match status" value="1"/>
</dbReference>
<comment type="similarity">
    <text evidence="1">Belongs to the LysR transcriptional regulatory family.</text>
</comment>
<sequence>MHSTNLRNVDLNLLVVLDAVLATRNLTRAAEQLHLSQPAVSHAIARAREVFADRLLVRSGNAMVLTPRAAEIRVELGVALRHIDNLLHVDEFDPAASTERLVINATEGAVLAALGTVLPGVRAAAPHMQVTVSSTMRDSYTALRTGDADLILDVADADLPAEFEHQPLFENAVVCLTGSSTQPPTTLAAYRAAPHASVVGGTDDYVTRALSHHGIERRILWQFTGFVTAASMVASSDLVLTVPHALAERSTDLFPLQITPLPVEISTVVLSMVWHRRHSDTPAHRWLRERISTDGTILRSYATMTSGR</sequence>
<proteinExistence type="inferred from homology"/>
<dbReference type="Pfam" id="PF03466">
    <property type="entry name" value="LysR_substrate"/>
    <property type="match status" value="1"/>
</dbReference>
<reference evidence="6 7" key="1">
    <citation type="journal article" date="2013" name="Genome Announc.">
        <title>Draft Genome Sequence of Rhodococcus opacus Strain M213 Shows a Diverse Catabolic Potential.</title>
        <authorList>
            <person name="Pathak A."/>
            <person name="Green S.J."/>
            <person name="Ogram A."/>
            <person name="Chauhan A."/>
        </authorList>
    </citation>
    <scope>NUCLEOTIDE SEQUENCE [LARGE SCALE GENOMIC DNA]</scope>
    <source>
        <strain evidence="6 7">M213</strain>
    </source>
</reference>
<dbReference type="PANTHER" id="PTHR30118:SF15">
    <property type="entry name" value="TRANSCRIPTIONAL REGULATORY PROTEIN"/>
    <property type="match status" value="1"/>
</dbReference>
<keyword evidence="3" id="KW-0238">DNA-binding</keyword>
<protein>
    <submittedName>
        <fullName evidence="6">LysR family transcriptional regulator</fullName>
    </submittedName>
</protein>
<gene>
    <name evidence="6" type="ORF">WSS_A07039</name>
</gene>
<dbReference type="InterPro" id="IPR037402">
    <property type="entry name" value="YidZ_PBP2"/>
</dbReference>
<evidence type="ECO:0000313" key="7">
    <source>
        <dbReference type="Proteomes" id="UP000005951"/>
    </source>
</evidence>
<dbReference type="InterPro" id="IPR036390">
    <property type="entry name" value="WH_DNA-bd_sf"/>
</dbReference>
<dbReference type="InterPro" id="IPR000847">
    <property type="entry name" value="LysR_HTH_N"/>
</dbReference>
<dbReference type="RefSeq" id="WP_005254506.1">
    <property type="nucleotide sequence ID" value="NZ_AJYC02000019.1"/>
</dbReference>
<dbReference type="Proteomes" id="UP000005951">
    <property type="component" value="Unassembled WGS sequence"/>
</dbReference>
<dbReference type="SUPFAM" id="SSF53850">
    <property type="entry name" value="Periplasmic binding protein-like II"/>
    <property type="match status" value="1"/>
</dbReference>
<keyword evidence="2" id="KW-0805">Transcription regulation</keyword>
<evidence type="ECO:0000256" key="1">
    <source>
        <dbReference type="ARBA" id="ARBA00009437"/>
    </source>
</evidence>
<dbReference type="PRINTS" id="PR00039">
    <property type="entry name" value="HTHLYSR"/>
</dbReference>
<dbReference type="Gene3D" id="3.40.190.10">
    <property type="entry name" value="Periplasmic binding protein-like II"/>
    <property type="match status" value="2"/>
</dbReference>
<evidence type="ECO:0000256" key="3">
    <source>
        <dbReference type="ARBA" id="ARBA00023125"/>
    </source>
</evidence>
<organism evidence="6 7">
    <name type="scientific">Rhodococcus opacus M213</name>
    <dbReference type="NCBI Taxonomy" id="1129896"/>
    <lineage>
        <taxon>Bacteria</taxon>
        <taxon>Bacillati</taxon>
        <taxon>Actinomycetota</taxon>
        <taxon>Actinomycetes</taxon>
        <taxon>Mycobacteriales</taxon>
        <taxon>Nocardiaceae</taxon>
        <taxon>Rhodococcus</taxon>
    </lineage>
</organism>
<dbReference type="CDD" id="cd08417">
    <property type="entry name" value="PBP2_Nitroaromatics_like"/>
    <property type="match status" value="1"/>
</dbReference>
<dbReference type="GO" id="GO:0003677">
    <property type="term" value="F:DNA binding"/>
    <property type="evidence" value="ECO:0007669"/>
    <property type="project" value="UniProtKB-KW"/>
</dbReference>
<evidence type="ECO:0000259" key="5">
    <source>
        <dbReference type="PROSITE" id="PS50931"/>
    </source>
</evidence>
<dbReference type="InterPro" id="IPR050389">
    <property type="entry name" value="LysR-type_TF"/>
</dbReference>
<evidence type="ECO:0000256" key="2">
    <source>
        <dbReference type="ARBA" id="ARBA00023015"/>
    </source>
</evidence>
<feature type="domain" description="HTH lysR-type" evidence="5">
    <location>
        <begin position="9"/>
        <end position="66"/>
    </location>
</feature>
<name>K8XRD8_RHOOP</name>
<evidence type="ECO:0000313" key="6">
    <source>
        <dbReference type="EMBL" id="EKT83396.1"/>
    </source>
</evidence>
<evidence type="ECO:0000256" key="4">
    <source>
        <dbReference type="ARBA" id="ARBA00023163"/>
    </source>
</evidence>
<dbReference type="SUPFAM" id="SSF46785">
    <property type="entry name" value="Winged helix' DNA-binding domain"/>
    <property type="match status" value="1"/>
</dbReference>
<keyword evidence="4" id="KW-0804">Transcription</keyword>
<dbReference type="InterPro" id="IPR036388">
    <property type="entry name" value="WH-like_DNA-bd_sf"/>
</dbReference>
<comment type="caution">
    <text evidence="6">The sequence shown here is derived from an EMBL/GenBank/DDBJ whole genome shotgun (WGS) entry which is preliminary data.</text>
</comment>
<dbReference type="InterPro" id="IPR005119">
    <property type="entry name" value="LysR_subst-bd"/>
</dbReference>
<dbReference type="GO" id="GO:0003700">
    <property type="term" value="F:DNA-binding transcription factor activity"/>
    <property type="evidence" value="ECO:0007669"/>
    <property type="project" value="InterPro"/>
</dbReference>
<dbReference type="AlphaFoldDB" id="K8XRD8"/>
<dbReference type="EMBL" id="AJYC02000019">
    <property type="protein sequence ID" value="EKT83396.1"/>
    <property type="molecule type" value="Genomic_DNA"/>
</dbReference>
<dbReference type="PROSITE" id="PS50931">
    <property type="entry name" value="HTH_LYSR"/>
    <property type="match status" value="1"/>
</dbReference>